<dbReference type="GO" id="GO:0101031">
    <property type="term" value="C:protein folding chaperone complex"/>
    <property type="evidence" value="ECO:0007669"/>
    <property type="project" value="TreeGrafter"/>
</dbReference>
<protein>
    <submittedName>
        <fullName evidence="4">Uncharacterized protein</fullName>
    </submittedName>
</protein>
<feature type="compositionally biased region" description="Basic and acidic residues" evidence="3">
    <location>
        <begin position="218"/>
        <end position="229"/>
    </location>
</feature>
<evidence type="ECO:0000256" key="1">
    <source>
        <dbReference type="ARBA" id="ARBA00022803"/>
    </source>
</evidence>
<dbReference type="EMBL" id="JAFCMP010000104">
    <property type="protein sequence ID" value="KAG5186749.1"/>
    <property type="molecule type" value="Genomic_DNA"/>
</dbReference>
<dbReference type="GO" id="GO:0009055">
    <property type="term" value="F:electron transfer activity"/>
    <property type="evidence" value="ECO:0007669"/>
    <property type="project" value="InterPro"/>
</dbReference>
<dbReference type="PROSITE" id="PS51009">
    <property type="entry name" value="CYTCII"/>
    <property type="match status" value="1"/>
</dbReference>
<feature type="region of interest" description="Disordered" evidence="3">
    <location>
        <begin position="207"/>
        <end position="229"/>
    </location>
</feature>
<feature type="repeat" description="TPR" evidence="2">
    <location>
        <begin position="330"/>
        <end position="363"/>
    </location>
</feature>
<dbReference type="InterPro" id="IPR016024">
    <property type="entry name" value="ARM-type_fold"/>
</dbReference>
<evidence type="ECO:0000313" key="5">
    <source>
        <dbReference type="Proteomes" id="UP000664859"/>
    </source>
</evidence>
<dbReference type="PANTHER" id="PTHR46423">
    <property type="entry name" value="RNA POLYMERASE II-ASSOCIATED PROTEIN 3"/>
    <property type="match status" value="1"/>
</dbReference>
<dbReference type="InterPro" id="IPR051966">
    <property type="entry name" value="RPAP3"/>
</dbReference>
<name>A0A835Z620_9STRA</name>
<keyword evidence="5" id="KW-1185">Reference proteome</keyword>
<dbReference type="OrthoDB" id="629492at2759"/>
<evidence type="ECO:0000256" key="2">
    <source>
        <dbReference type="PROSITE-ProRule" id="PRU00339"/>
    </source>
</evidence>
<proteinExistence type="predicted"/>
<dbReference type="GO" id="GO:0005506">
    <property type="term" value="F:iron ion binding"/>
    <property type="evidence" value="ECO:0007669"/>
    <property type="project" value="InterPro"/>
</dbReference>
<keyword evidence="1 2" id="KW-0802">TPR repeat</keyword>
<dbReference type="AlphaFoldDB" id="A0A835Z620"/>
<dbReference type="InterPro" id="IPR011990">
    <property type="entry name" value="TPR-like_helical_dom_sf"/>
</dbReference>
<evidence type="ECO:0000256" key="3">
    <source>
        <dbReference type="SAM" id="MobiDB-lite"/>
    </source>
</evidence>
<dbReference type="GO" id="GO:0020037">
    <property type="term" value="F:heme binding"/>
    <property type="evidence" value="ECO:0007669"/>
    <property type="project" value="InterPro"/>
</dbReference>
<dbReference type="InterPro" id="IPR002321">
    <property type="entry name" value="Cyt_c_II"/>
</dbReference>
<dbReference type="InterPro" id="IPR011989">
    <property type="entry name" value="ARM-like"/>
</dbReference>
<organism evidence="4 5">
    <name type="scientific">Tribonema minus</name>
    <dbReference type="NCBI Taxonomy" id="303371"/>
    <lineage>
        <taxon>Eukaryota</taxon>
        <taxon>Sar</taxon>
        <taxon>Stramenopiles</taxon>
        <taxon>Ochrophyta</taxon>
        <taxon>PX clade</taxon>
        <taxon>Xanthophyceae</taxon>
        <taxon>Tribonematales</taxon>
        <taxon>Tribonemataceae</taxon>
        <taxon>Tribonema</taxon>
    </lineage>
</organism>
<dbReference type="PROSITE" id="PS50005">
    <property type="entry name" value="TPR"/>
    <property type="match status" value="1"/>
</dbReference>
<dbReference type="InterPro" id="IPR019734">
    <property type="entry name" value="TPR_rpt"/>
</dbReference>
<feature type="region of interest" description="Disordered" evidence="3">
    <location>
        <begin position="106"/>
        <end position="161"/>
    </location>
</feature>
<dbReference type="PANTHER" id="PTHR46423:SF1">
    <property type="entry name" value="RNA POLYMERASE II-ASSOCIATED PROTEIN 3"/>
    <property type="match status" value="1"/>
</dbReference>
<dbReference type="Gene3D" id="1.25.40.10">
    <property type="entry name" value="Tetratricopeptide repeat domain"/>
    <property type="match status" value="1"/>
</dbReference>
<dbReference type="Proteomes" id="UP000664859">
    <property type="component" value="Unassembled WGS sequence"/>
</dbReference>
<reference evidence="4" key="1">
    <citation type="submission" date="2021-02" db="EMBL/GenBank/DDBJ databases">
        <title>First Annotated Genome of the Yellow-green Alga Tribonema minus.</title>
        <authorList>
            <person name="Mahan K.M."/>
        </authorList>
    </citation>
    <scope>NUCLEOTIDE SEQUENCE</scope>
    <source>
        <strain evidence="4">UTEX B ZZ1240</strain>
    </source>
</reference>
<dbReference type="SUPFAM" id="SSF48452">
    <property type="entry name" value="TPR-like"/>
    <property type="match status" value="1"/>
</dbReference>
<evidence type="ECO:0000313" key="4">
    <source>
        <dbReference type="EMBL" id="KAG5186749.1"/>
    </source>
</evidence>
<dbReference type="SMART" id="SM00028">
    <property type="entry name" value="TPR"/>
    <property type="match status" value="3"/>
</dbReference>
<comment type="caution">
    <text evidence="4">The sequence shown here is derived from an EMBL/GenBank/DDBJ whole genome shotgun (WGS) entry which is preliminary data.</text>
</comment>
<feature type="compositionally biased region" description="Gly residues" evidence="3">
    <location>
        <begin position="117"/>
        <end position="141"/>
    </location>
</feature>
<dbReference type="Gene3D" id="1.25.10.10">
    <property type="entry name" value="Leucine-rich Repeat Variant"/>
    <property type="match status" value="1"/>
</dbReference>
<dbReference type="SUPFAM" id="SSF48371">
    <property type="entry name" value="ARM repeat"/>
    <property type="match status" value="1"/>
</dbReference>
<gene>
    <name evidence="4" type="ORF">JKP88DRAFT_308946</name>
</gene>
<feature type="compositionally biased region" description="Basic and acidic residues" evidence="3">
    <location>
        <begin position="54"/>
        <end position="81"/>
    </location>
</feature>
<feature type="region of interest" description="Disordered" evidence="3">
    <location>
        <begin position="47"/>
        <end position="81"/>
    </location>
</feature>
<accession>A0A835Z620</accession>
<sequence length="897" mass="90200">MSAIAPASSFNPDSILDFEKRSGLKDDDISDFIRKVDAVNDAIAQMKAGTLEPEDVHVEGLPTPEEKAAEAAKREAARERLRLQQEQAAALRKAEEAERWWRGAELLHGPRRHANSGSGGGGGSGDSGGGGSGGGGGGGAAEDGAARQQLGGGGGAGGALLSAEERQRLSDREVGGEGDASRALLSAEERQRLSDRYSLEYSRWETWTPDDPATQEEVAQKEAEEDAKRNAAFEASNPDFCREFSEDAQARQRAREKRANTANSLRLKGNRYFNARQYQKALGLYMDSLRDEPYCAAVLSNAAMAHIRLKQWGDALEFCNRTLHVEPANVKALSRRATVHVVQGDREAALRDLNEAVRMDPACDDVVRQRDRLQTDMEDDAEEARVLRSQLMAWRGGALAAAALVLHGGMPPAPAAAAAAAATAHNTATPPGPPAAPAASEAAAAAAQATAEAAAAAAAAAAPAPADAAAAAAAAAQLVCACLECEDVARACGRDAALLSGLVAALRRRFGAVAGDPDAAVRGATVAAEALRGCLIGGGGSAAADTLSDAGAEAVDALAAALEQQLDAPGQRGRAHAHAQEAVDAICGALANAAMHEVLRPRFGARGVAAALTRTFSDPGVGEHAQSLALAALMNACAGADAGAPARAAAHAAGVTAAALRILSAAAVAPAAAAPPSQLLARSSGLLARLAAAHAPAAAALATPAAARAVAARLAASAALGGDLAAAAAAAREERDQLVRVAAAAARAAAAAGSSGGAGAADAAAALAVLGGGACVRALVSFLPPARRGAGGAVTRDSVALAPAWRAPAAVAGNVCGALLHLIGDGSGGSAAAAAAVAEAGGIERLLCLFANSEDGPARKNAAICVARLARDCALRPRIEALRGMEMLVQAGRALVQ</sequence>